<name>A0ABY9WLU9_9BACT</name>
<feature type="transmembrane region" description="Helical" evidence="1">
    <location>
        <begin position="240"/>
        <end position="260"/>
    </location>
</feature>
<dbReference type="RefSeq" id="WP_395818303.1">
    <property type="nucleotide sequence ID" value="NZ_CP043494.1"/>
</dbReference>
<evidence type="ECO:0008006" key="4">
    <source>
        <dbReference type="Google" id="ProtNLM"/>
    </source>
</evidence>
<feature type="transmembrane region" description="Helical" evidence="1">
    <location>
        <begin position="158"/>
        <end position="182"/>
    </location>
</feature>
<keyword evidence="1" id="KW-0472">Membrane</keyword>
<dbReference type="EMBL" id="CP043494">
    <property type="protein sequence ID" value="WNG44774.1"/>
    <property type="molecule type" value="Genomic_DNA"/>
</dbReference>
<reference evidence="2 3" key="1">
    <citation type="submission" date="2019-08" db="EMBL/GenBank/DDBJ databases">
        <title>Archangium and Cystobacter genomes.</title>
        <authorList>
            <person name="Chen I.-C.K."/>
            <person name="Wielgoss S."/>
        </authorList>
    </citation>
    <scope>NUCLEOTIDE SEQUENCE [LARGE SCALE GENOMIC DNA]</scope>
    <source>
        <strain evidence="2 3">Cbm 6</strain>
    </source>
</reference>
<organism evidence="2 3">
    <name type="scientific">Archangium minus</name>
    <dbReference type="NCBI Taxonomy" id="83450"/>
    <lineage>
        <taxon>Bacteria</taxon>
        <taxon>Pseudomonadati</taxon>
        <taxon>Myxococcota</taxon>
        <taxon>Myxococcia</taxon>
        <taxon>Myxococcales</taxon>
        <taxon>Cystobacterineae</taxon>
        <taxon>Archangiaceae</taxon>
        <taxon>Archangium</taxon>
    </lineage>
</organism>
<feature type="transmembrane region" description="Helical" evidence="1">
    <location>
        <begin position="358"/>
        <end position="377"/>
    </location>
</feature>
<feature type="transmembrane region" description="Helical" evidence="1">
    <location>
        <begin position="327"/>
        <end position="346"/>
    </location>
</feature>
<feature type="transmembrane region" description="Helical" evidence="1">
    <location>
        <begin position="107"/>
        <end position="128"/>
    </location>
</feature>
<feature type="transmembrane region" description="Helical" evidence="1">
    <location>
        <begin position="81"/>
        <end position="100"/>
    </location>
</feature>
<sequence length="562" mass="61061">MGFALDDYIHLLIFEGQWPLGSPFDLFRFAGGSPEGMRRIVQEGPYPWWTLPELKISFWRPLSSALAVLDHRLWGRNALGYHLHSLAWYLGVVALLGALLRRLLPGSLVALALLLFAVDEAHLLPVGWIANRNALVSTVLALGGLWMHLEWREARRPWALPLSVSALAASLTAGESALGVFAYLLAYELFGARGTTGERLRAIAPAAVLALVYLGVYKALGYGAYGSNMYLDPVGEPGRYLVAALGRVPALIGGLLGVPVDLWGLSADSRPVLVGLGLGGLALLVFLLRSAWSGLSEEERRHCRWLGAGALLSLLPVASSMPMGRLLFVPSLGASVLLAVVLLHAWRSRKQGWRPRGVVVAGAVLALMNLVLAPLSWPAMSMMIRQLGETTARTAQELRRELDPARLPSQRVVILDARDLGTVLYTPVMWALQGQERPRSWWMLSLVQESPIVTRTGPASLALEMPRGGHFLTSDAEQSVRGPEFMLETGAQVSLEGMRVTVLAADAQGPTRLGFDFDTPLEDPSLVFLHWREGALRQLVPPPEGSRLELSTVKGGCPAQPL</sequence>
<keyword evidence="3" id="KW-1185">Reference proteome</keyword>
<accession>A0ABY9WLU9</accession>
<keyword evidence="1" id="KW-0812">Transmembrane</keyword>
<evidence type="ECO:0000313" key="3">
    <source>
        <dbReference type="Proteomes" id="UP001611383"/>
    </source>
</evidence>
<feature type="transmembrane region" description="Helical" evidence="1">
    <location>
        <begin position="272"/>
        <end position="291"/>
    </location>
</feature>
<keyword evidence="1" id="KW-1133">Transmembrane helix</keyword>
<protein>
    <recommendedName>
        <fullName evidence="4">Glycosyltransferase RgtA/B/C/D-like domain-containing protein</fullName>
    </recommendedName>
</protein>
<evidence type="ECO:0000313" key="2">
    <source>
        <dbReference type="EMBL" id="WNG44774.1"/>
    </source>
</evidence>
<gene>
    <name evidence="2" type="ORF">F0U60_12260</name>
</gene>
<evidence type="ECO:0000256" key="1">
    <source>
        <dbReference type="SAM" id="Phobius"/>
    </source>
</evidence>
<feature type="transmembrane region" description="Helical" evidence="1">
    <location>
        <begin position="202"/>
        <end position="220"/>
    </location>
</feature>
<proteinExistence type="predicted"/>
<dbReference type="Proteomes" id="UP001611383">
    <property type="component" value="Chromosome"/>
</dbReference>